<reference evidence="8" key="1">
    <citation type="submission" date="2019-11" db="UniProtKB">
        <authorList>
            <consortium name="WormBaseParasite"/>
        </authorList>
    </citation>
    <scope>IDENTIFICATION</scope>
</reference>
<evidence type="ECO:0000256" key="2">
    <source>
        <dbReference type="ARBA" id="ARBA00022692"/>
    </source>
</evidence>
<feature type="transmembrane region" description="Helical" evidence="6">
    <location>
        <begin position="36"/>
        <end position="55"/>
    </location>
</feature>
<protein>
    <submittedName>
        <fullName evidence="8">MARVEL domain-containing protein</fullName>
    </submittedName>
</protein>
<evidence type="ECO:0000256" key="3">
    <source>
        <dbReference type="ARBA" id="ARBA00022989"/>
    </source>
</evidence>
<feature type="domain" description="MARVEL" evidence="7">
    <location>
        <begin position="26"/>
        <end position="92"/>
    </location>
</feature>
<dbReference type="Pfam" id="PF01284">
    <property type="entry name" value="MARVEL"/>
    <property type="match status" value="1"/>
</dbReference>
<proteinExistence type="predicted"/>
<evidence type="ECO:0000313" key="8">
    <source>
        <dbReference type="WBParaSite" id="MCU_011214-RA"/>
    </source>
</evidence>
<dbReference type="AlphaFoldDB" id="A0A5K3FSF6"/>
<evidence type="ECO:0000256" key="5">
    <source>
        <dbReference type="PROSITE-ProRule" id="PRU00581"/>
    </source>
</evidence>
<evidence type="ECO:0000259" key="7">
    <source>
        <dbReference type="PROSITE" id="PS51225"/>
    </source>
</evidence>
<evidence type="ECO:0000256" key="1">
    <source>
        <dbReference type="ARBA" id="ARBA00004141"/>
    </source>
</evidence>
<dbReference type="PROSITE" id="PS51225">
    <property type="entry name" value="MARVEL"/>
    <property type="match status" value="1"/>
</dbReference>
<keyword evidence="2 5" id="KW-0812">Transmembrane</keyword>
<comment type="subcellular location">
    <subcellularLocation>
        <location evidence="1">Membrane</location>
        <topology evidence="1">Multi-pass membrane protein</topology>
    </subcellularLocation>
</comment>
<organism evidence="8">
    <name type="scientific">Mesocestoides corti</name>
    <name type="common">Flatworm</name>
    <dbReference type="NCBI Taxonomy" id="53468"/>
    <lineage>
        <taxon>Eukaryota</taxon>
        <taxon>Metazoa</taxon>
        <taxon>Spiralia</taxon>
        <taxon>Lophotrochozoa</taxon>
        <taxon>Platyhelminthes</taxon>
        <taxon>Cestoda</taxon>
        <taxon>Eucestoda</taxon>
        <taxon>Cyclophyllidea</taxon>
        <taxon>Mesocestoididae</taxon>
        <taxon>Mesocestoides</taxon>
    </lineage>
</organism>
<evidence type="ECO:0000256" key="6">
    <source>
        <dbReference type="SAM" id="Phobius"/>
    </source>
</evidence>
<dbReference type="InterPro" id="IPR008253">
    <property type="entry name" value="Marvel"/>
</dbReference>
<keyword evidence="3 6" id="KW-1133">Transmembrane helix</keyword>
<sequence length="92" mass="10566">MHQQAYETTYEVRESEPIPIQLNQGFLRDKHGILKIIEIVLTIVVFICVGSNYWFRDSGSGGWINFTAALSLIVSTFFFIVYLFNIIHKLPG</sequence>
<name>A0A5K3FSF6_MESCO</name>
<dbReference type="WBParaSite" id="MCU_011214-RA">
    <property type="protein sequence ID" value="MCU_011214-RA"/>
    <property type="gene ID" value="MCU_011214"/>
</dbReference>
<dbReference type="PANTHER" id="PTHR22776">
    <property type="entry name" value="MARVEL-CONTAINING POTENTIAL LIPID RAFT-ASSOCIATED PROTEIN"/>
    <property type="match status" value="1"/>
</dbReference>
<dbReference type="PANTHER" id="PTHR22776:SF49">
    <property type="entry name" value="MARVEL DOMAIN-CONTAINING PROTEIN"/>
    <property type="match status" value="1"/>
</dbReference>
<dbReference type="InterPro" id="IPR050578">
    <property type="entry name" value="MARVEL-CKLF_proteins"/>
</dbReference>
<feature type="transmembrane region" description="Helical" evidence="6">
    <location>
        <begin position="61"/>
        <end position="84"/>
    </location>
</feature>
<accession>A0A5K3FSF6</accession>
<evidence type="ECO:0000256" key="4">
    <source>
        <dbReference type="ARBA" id="ARBA00023136"/>
    </source>
</evidence>
<keyword evidence="4 5" id="KW-0472">Membrane</keyword>
<dbReference type="GO" id="GO:0016020">
    <property type="term" value="C:membrane"/>
    <property type="evidence" value="ECO:0007669"/>
    <property type="project" value="UniProtKB-SubCell"/>
</dbReference>